<feature type="compositionally biased region" description="Basic and acidic residues" evidence="1">
    <location>
        <begin position="100"/>
        <end position="117"/>
    </location>
</feature>
<evidence type="ECO:0000256" key="1">
    <source>
        <dbReference type="SAM" id="MobiDB-lite"/>
    </source>
</evidence>
<evidence type="ECO:0000313" key="3">
    <source>
        <dbReference type="EMBL" id="KKY20114.1"/>
    </source>
</evidence>
<proteinExistence type="predicted"/>
<feature type="compositionally biased region" description="Basic residues" evidence="1">
    <location>
        <begin position="89"/>
        <end position="99"/>
    </location>
</feature>
<dbReference type="Proteomes" id="UP000053317">
    <property type="component" value="Unassembled WGS sequence"/>
</dbReference>
<evidence type="ECO:0000259" key="2">
    <source>
        <dbReference type="Pfam" id="PF22980"/>
    </source>
</evidence>
<reference evidence="3 4" key="2">
    <citation type="submission" date="2015-05" db="EMBL/GenBank/DDBJ databases">
        <authorList>
            <person name="Morales-Cruz A."/>
            <person name="Amrine K.C."/>
            <person name="Cantu D."/>
        </authorList>
    </citation>
    <scope>NUCLEOTIDE SEQUENCE [LARGE SCALE GENOMIC DNA]</scope>
    <source>
        <strain evidence="3">UCRPC4</strain>
    </source>
</reference>
<feature type="region of interest" description="Disordered" evidence="1">
    <location>
        <begin position="51"/>
        <end position="139"/>
    </location>
</feature>
<protein>
    <recommendedName>
        <fullName evidence="2">Myb-like DNA-binding domain-containing protein</fullName>
    </recommendedName>
</protein>
<dbReference type="EMBL" id="LCWF01000100">
    <property type="protein sequence ID" value="KKY20114.1"/>
    <property type="molecule type" value="Genomic_DNA"/>
</dbReference>
<name>A0A0G2EC86_PHACM</name>
<keyword evidence="4" id="KW-1185">Reference proteome</keyword>
<feature type="compositionally biased region" description="Acidic residues" evidence="1">
    <location>
        <begin position="118"/>
        <end position="139"/>
    </location>
</feature>
<sequence>MAPKANPEKAEADQATLLLSVIKNTEGVTNWNTVAQECGISTGSAVQKRIKRLRDKYPSETDGGAPTSTNGDDAQDAKPEAAKTPTKAKTPRTPRKKAAEKKSGKESPTKKRKVKEESADEAETKEEDGSDEQGSDEAE</sequence>
<dbReference type="Pfam" id="PF22980">
    <property type="entry name" value="Myb_DNA-bind_8"/>
    <property type="match status" value="1"/>
</dbReference>
<feature type="domain" description="Myb-like DNA-binding" evidence="2">
    <location>
        <begin position="13"/>
        <end position="57"/>
    </location>
</feature>
<evidence type="ECO:0000313" key="4">
    <source>
        <dbReference type="Proteomes" id="UP000053317"/>
    </source>
</evidence>
<dbReference type="AlphaFoldDB" id="A0A0G2EC86"/>
<organism evidence="3 4">
    <name type="scientific">Phaeomoniella chlamydospora</name>
    <name type="common">Phaeoacremonium chlamydosporum</name>
    <dbReference type="NCBI Taxonomy" id="158046"/>
    <lineage>
        <taxon>Eukaryota</taxon>
        <taxon>Fungi</taxon>
        <taxon>Dikarya</taxon>
        <taxon>Ascomycota</taxon>
        <taxon>Pezizomycotina</taxon>
        <taxon>Eurotiomycetes</taxon>
        <taxon>Chaetothyriomycetidae</taxon>
        <taxon>Phaeomoniellales</taxon>
        <taxon>Phaeomoniellaceae</taxon>
        <taxon>Phaeomoniella</taxon>
    </lineage>
</organism>
<accession>A0A0G2EC86</accession>
<comment type="caution">
    <text evidence="3">The sequence shown here is derived from an EMBL/GenBank/DDBJ whole genome shotgun (WGS) entry which is preliminary data.</text>
</comment>
<gene>
    <name evidence="3" type="ORF">UCRPC4_g04248</name>
</gene>
<reference evidence="3 4" key="1">
    <citation type="submission" date="2015-05" db="EMBL/GenBank/DDBJ databases">
        <title>Distinctive expansion of gene families associated with plant cell wall degradation and secondary metabolism in the genomes of grapevine trunk pathogens.</title>
        <authorList>
            <person name="Lawrence D.P."/>
            <person name="Travadon R."/>
            <person name="Rolshausen P.E."/>
            <person name="Baumgartner K."/>
        </authorList>
    </citation>
    <scope>NUCLEOTIDE SEQUENCE [LARGE SCALE GENOMIC DNA]</scope>
    <source>
        <strain evidence="3">UCRPC4</strain>
    </source>
</reference>
<dbReference type="InterPro" id="IPR054505">
    <property type="entry name" value="Myb_DNA-bind_8"/>
</dbReference>